<dbReference type="InterPro" id="IPR012910">
    <property type="entry name" value="Plug_dom"/>
</dbReference>
<dbReference type="InterPro" id="IPR037066">
    <property type="entry name" value="Plug_dom_sf"/>
</dbReference>
<evidence type="ECO:0000256" key="5">
    <source>
        <dbReference type="SAM" id="SignalP"/>
    </source>
</evidence>
<dbReference type="SUPFAM" id="SSF56935">
    <property type="entry name" value="Porins"/>
    <property type="match status" value="1"/>
</dbReference>
<evidence type="ECO:0000259" key="6">
    <source>
        <dbReference type="Pfam" id="PF00593"/>
    </source>
</evidence>
<evidence type="ECO:0000256" key="4">
    <source>
        <dbReference type="RuleBase" id="RU003357"/>
    </source>
</evidence>
<dbReference type="Proteomes" id="UP001065174">
    <property type="component" value="Chromosome"/>
</dbReference>
<sequence length="965" mass="106914">MKKIIATVLLLSAFLPSFAQTGTVRGTVTDRSNGEPLFGVAAVVAGTTKGAVTDFDGKFEFQLEPGVYNLQFSFVSFERINITDVVVDAGEVTVLHNIMMNESVETLEAVVVSAEAIRSSETALLTVKRKSPALMDGISAASFDKIGDSDAGDAVKRVTGVSVEGGKYVFVRGLGDRYTKTMLNNVDIPGLDPDRNSLQIDIFPTSLLNNMMVAKSFTADMPADFTGGMVNIETKDFPDERIFDISVSTGFNPSMHFNDNYLSYKGSSTDWLGFDDGQRSLPQYAKETTIPTPLSAIGGQYTEQEVNTFVNSFDPNMAAQRSTSFMDYGVSATYGDQTSVGSGKLGYIFSLSYKNSTKYYDDVVYGEYQLSSDLSRNELQYSLIQDGERGESNVLLAGLAGLAYKTHLSKYKLMVMHLQNGESTAMKLNIDNDGDAAIGQSGYQASADNLSYNQRGLTNVMLNGEHNNSNGNWNVEWKLASTFSNMVDPDIRRTAFTITPSGNSVFSPGAGGYPSRTWRYLDEVNLVGKIDVARKYMFLGEDAKVKFGVSHVYKQRDYEILTYNMQFFGSQPDFGGDPDKVLEDQYIYPNGPVYFQTGNNTPNPNAYNSNLNNTAFYISNEFNPLTNLKAIVGLRAEKFTQRHTGRDIEYASFGENGNGNNLDNEKVLDALDLFPTVNLVYSLTETMNLRGSYSRTIARPSFKELSFAQIIDPMTNRIFDGGLYAFDGSWDGNLHESNINNFDLRWETYMQQGQILSVSAFYKTFQDPIELVRIPLQATSTEYQPRNVGDGTLFGLELEFRKNLDFIAQFLESFSINGNMTLVKSEIQMTDTEYVSRVNNARDGQTIENTRPMAGQAPYILNGGIGYDNSKLGMDVGLFYNVRGATLTIVGGGIFPDIYEQPFHSLNFNLNKSFGINRKSSVSFGIDNILNSERRVDYTGYKASNQPYTRYSPGTSFNVSYKLSI</sequence>
<gene>
    <name evidence="8" type="ORF">N6H18_09510</name>
</gene>
<dbReference type="InterPro" id="IPR008969">
    <property type="entry name" value="CarboxyPept-like_regulatory"/>
</dbReference>
<comment type="subcellular location">
    <subcellularLocation>
        <location evidence="1 4">Cell outer membrane</location>
    </subcellularLocation>
</comment>
<reference evidence="8" key="1">
    <citation type="submission" date="2022-09" db="EMBL/GenBank/DDBJ databases">
        <title>Comparative genomics and taxonomic characterization of three novel marine species of genus Reichenbachiella exhibiting antioxidant and polysaccharide degradation activities.</title>
        <authorList>
            <person name="Muhammad N."/>
            <person name="Lee Y.-J."/>
            <person name="Ko J."/>
            <person name="Kim S.-G."/>
        </authorList>
    </citation>
    <scope>NUCLEOTIDE SEQUENCE</scope>
    <source>
        <strain evidence="8">BKB1-1</strain>
    </source>
</reference>
<name>A0ABY6CJ94_9BACT</name>
<keyword evidence="8" id="KW-0675">Receptor</keyword>
<dbReference type="Pfam" id="PF00593">
    <property type="entry name" value="TonB_dep_Rec_b-barrel"/>
    <property type="match status" value="1"/>
</dbReference>
<evidence type="ECO:0000256" key="3">
    <source>
        <dbReference type="ARBA" id="ARBA00023237"/>
    </source>
</evidence>
<keyword evidence="5" id="KW-0732">Signal</keyword>
<dbReference type="Gene3D" id="2.40.170.20">
    <property type="entry name" value="TonB-dependent receptor, beta-barrel domain"/>
    <property type="match status" value="1"/>
</dbReference>
<proteinExistence type="inferred from homology"/>
<dbReference type="Pfam" id="PF13715">
    <property type="entry name" value="CarbopepD_reg_2"/>
    <property type="match status" value="1"/>
</dbReference>
<dbReference type="PANTHER" id="PTHR40980">
    <property type="entry name" value="PLUG DOMAIN-CONTAINING PROTEIN"/>
    <property type="match status" value="1"/>
</dbReference>
<evidence type="ECO:0000313" key="9">
    <source>
        <dbReference type="Proteomes" id="UP001065174"/>
    </source>
</evidence>
<organism evidence="8 9">
    <name type="scientific">Reichenbachiella agarivorans</name>
    <dbReference type="NCBI Taxonomy" id="2979464"/>
    <lineage>
        <taxon>Bacteria</taxon>
        <taxon>Pseudomonadati</taxon>
        <taxon>Bacteroidota</taxon>
        <taxon>Cytophagia</taxon>
        <taxon>Cytophagales</taxon>
        <taxon>Reichenbachiellaceae</taxon>
        <taxon>Reichenbachiella</taxon>
    </lineage>
</organism>
<feature type="domain" description="TonB-dependent receptor-like beta-barrel" evidence="6">
    <location>
        <begin position="437"/>
        <end position="929"/>
    </location>
</feature>
<feature type="domain" description="TonB-dependent receptor plug" evidence="7">
    <location>
        <begin position="128"/>
        <end position="228"/>
    </location>
</feature>
<keyword evidence="3" id="KW-0998">Cell outer membrane</keyword>
<dbReference type="InterPro" id="IPR036942">
    <property type="entry name" value="Beta-barrel_TonB_sf"/>
</dbReference>
<dbReference type="RefSeq" id="WP_262308037.1">
    <property type="nucleotide sequence ID" value="NZ_CP106679.1"/>
</dbReference>
<dbReference type="EMBL" id="CP106679">
    <property type="protein sequence ID" value="UXP30590.1"/>
    <property type="molecule type" value="Genomic_DNA"/>
</dbReference>
<accession>A0ABY6CJ94</accession>
<keyword evidence="4" id="KW-0798">TonB box</keyword>
<evidence type="ECO:0000256" key="1">
    <source>
        <dbReference type="ARBA" id="ARBA00004442"/>
    </source>
</evidence>
<dbReference type="Gene3D" id="2.60.40.1120">
    <property type="entry name" value="Carboxypeptidase-like, regulatory domain"/>
    <property type="match status" value="1"/>
</dbReference>
<feature type="signal peptide" evidence="5">
    <location>
        <begin position="1"/>
        <end position="19"/>
    </location>
</feature>
<dbReference type="SUPFAM" id="SSF49464">
    <property type="entry name" value="Carboxypeptidase regulatory domain-like"/>
    <property type="match status" value="1"/>
</dbReference>
<evidence type="ECO:0000256" key="2">
    <source>
        <dbReference type="ARBA" id="ARBA00023136"/>
    </source>
</evidence>
<keyword evidence="9" id="KW-1185">Reference proteome</keyword>
<evidence type="ECO:0000313" key="8">
    <source>
        <dbReference type="EMBL" id="UXP30590.1"/>
    </source>
</evidence>
<keyword evidence="2 4" id="KW-0472">Membrane</keyword>
<protein>
    <submittedName>
        <fullName evidence="8">TonB-dependent receptor</fullName>
    </submittedName>
</protein>
<feature type="chain" id="PRO_5046486830" evidence="5">
    <location>
        <begin position="20"/>
        <end position="965"/>
    </location>
</feature>
<dbReference type="Gene3D" id="2.170.130.10">
    <property type="entry name" value="TonB-dependent receptor, plug domain"/>
    <property type="match status" value="1"/>
</dbReference>
<comment type="similarity">
    <text evidence="4">Belongs to the TonB-dependent receptor family.</text>
</comment>
<dbReference type="Pfam" id="PF07715">
    <property type="entry name" value="Plug"/>
    <property type="match status" value="1"/>
</dbReference>
<evidence type="ECO:0000259" key="7">
    <source>
        <dbReference type="Pfam" id="PF07715"/>
    </source>
</evidence>
<dbReference type="InterPro" id="IPR000531">
    <property type="entry name" value="Beta-barrel_TonB"/>
</dbReference>
<dbReference type="PANTHER" id="PTHR40980:SF5">
    <property type="entry name" value="TONB-DEPENDENT RECEPTOR"/>
    <property type="match status" value="1"/>
</dbReference>